<dbReference type="PROSITE" id="PS01125">
    <property type="entry name" value="ROK"/>
    <property type="match status" value="1"/>
</dbReference>
<evidence type="ECO:0000313" key="2">
    <source>
        <dbReference type="EMBL" id="QDQ99304.1"/>
    </source>
</evidence>
<dbReference type="KEGG" id="toy:FO059_11900"/>
<reference evidence="2 3" key="1">
    <citation type="submission" date="2019-07" db="EMBL/GenBank/DDBJ databases">
        <title>Tomitella cavernea sp. nov., an actinomycete isolated from soil.</title>
        <authorList>
            <person name="Cheng J."/>
        </authorList>
    </citation>
    <scope>NUCLEOTIDE SEQUENCE [LARGE SCALE GENOMIC DNA]</scope>
    <source>
        <strain evidence="2 3">HY188</strain>
    </source>
</reference>
<accession>A0A516X8B0</accession>
<dbReference type="Pfam" id="PF00480">
    <property type="entry name" value="ROK"/>
    <property type="match status" value="1"/>
</dbReference>
<dbReference type="PANTHER" id="PTHR18964">
    <property type="entry name" value="ROK (REPRESSOR, ORF, KINASE) FAMILY"/>
    <property type="match status" value="1"/>
</dbReference>
<dbReference type="AlphaFoldDB" id="A0A516X8B0"/>
<dbReference type="OrthoDB" id="9810372at2"/>
<dbReference type="RefSeq" id="WP_143910708.1">
    <property type="nucleotide sequence ID" value="NZ_CP041765.1"/>
</dbReference>
<evidence type="ECO:0000313" key="3">
    <source>
        <dbReference type="Proteomes" id="UP000317344"/>
    </source>
</evidence>
<dbReference type="Proteomes" id="UP000317344">
    <property type="component" value="Chromosome"/>
</dbReference>
<dbReference type="InterPro" id="IPR000600">
    <property type="entry name" value="ROK"/>
</dbReference>
<keyword evidence="3" id="KW-1185">Reference proteome</keyword>
<evidence type="ECO:0000256" key="1">
    <source>
        <dbReference type="ARBA" id="ARBA00006479"/>
    </source>
</evidence>
<gene>
    <name evidence="2" type="ORF">FO059_11900</name>
</gene>
<dbReference type="InterPro" id="IPR049874">
    <property type="entry name" value="ROK_cs"/>
</dbReference>
<organism evidence="2 3">
    <name type="scientific">Tomitella fengzijianii</name>
    <dbReference type="NCBI Taxonomy" id="2597660"/>
    <lineage>
        <taxon>Bacteria</taxon>
        <taxon>Bacillati</taxon>
        <taxon>Actinomycetota</taxon>
        <taxon>Actinomycetes</taxon>
        <taxon>Mycobacteriales</taxon>
        <taxon>Tomitella</taxon>
    </lineage>
</organism>
<dbReference type="EMBL" id="CP041765">
    <property type="protein sequence ID" value="QDQ99304.1"/>
    <property type="molecule type" value="Genomic_DNA"/>
</dbReference>
<dbReference type="SUPFAM" id="SSF53067">
    <property type="entry name" value="Actin-like ATPase domain"/>
    <property type="match status" value="1"/>
</dbReference>
<proteinExistence type="inferred from homology"/>
<reference evidence="2 3" key="2">
    <citation type="submission" date="2019-07" db="EMBL/GenBank/DDBJ databases">
        <authorList>
            <person name="Huang Y."/>
        </authorList>
    </citation>
    <scope>NUCLEOTIDE SEQUENCE [LARGE SCALE GENOMIC DNA]</scope>
    <source>
        <strain evidence="2 3">HY188</strain>
    </source>
</reference>
<dbReference type="Gene3D" id="3.30.420.40">
    <property type="match status" value="2"/>
</dbReference>
<comment type="similarity">
    <text evidence="1">Belongs to the ROK (NagC/XylR) family.</text>
</comment>
<protein>
    <submittedName>
        <fullName evidence="2">ROK family protein</fullName>
    </submittedName>
</protein>
<dbReference type="InterPro" id="IPR043129">
    <property type="entry name" value="ATPase_NBD"/>
</dbReference>
<sequence>MDHAIGIDIGGTNLRAAVVDPTGAVVDAVSVDTPTDAGALDEALVDVIGELSGRHAVSAVGLAVAGFVSRDQQTVRFAPHLPWRDAAVPARISPRVGLPVFLEHDANSAAWGEARFGPAGAGENVAVLAIGTGIGAALLVDGRLYRGSNGVAPELGHLQVVPGGRQCACGKSGCFERYCSGTALAATAAELLAAEPGRPSELRRAPDGVTGAAVADAAAAGDPVALETMADFAYWLGMGLSIVADVFDPDLIVVAGGVATSAPLFLDDARRVYAGLVTGAGHRRLARIRRSELGVAAAMVGAAELARRNAAASGTDRIGGGGAEAP</sequence>
<dbReference type="PANTHER" id="PTHR18964:SF173">
    <property type="entry name" value="GLUCOKINASE"/>
    <property type="match status" value="1"/>
</dbReference>
<name>A0A516X8B0_9ACTN</name>